<proteinExistence type="predicted"/>
<comment type="caution">
    <text evidence="1">The sequence shown here is derived from an EMBL/GenBank/DDBJ whole genome shotgun (WGS) entry which is preliminary data.</text>
</comment>
<evidence type="ECO:0000313" key="1">
    <source>
        <dbReference type="EMBL" id="CAK9164714.1"/>
    </source>
</evidence>
<keyword evidence="2" id="KW-1185">Reference proteome</keyword>
<evidence type="ECO:0000313" key="2">
    <source>
        <dbReference type="Proteomes" id="UP001642360"/>
    </source>
</evidence>
<gene>
    <name evidence="1" type="ORF">ILEXP_LOCUS33859</name>
</gene>
<name>A0ABC8T5L9_9AQUA</name>
<protein>
    <submittedName>
        <fullName evidence="1">Uncharacterized protein</fullName>
    </submittedName>
</protein>
<dbReference type="AlphaFoldDB" id="A0ABC8T5L9"/>
<dbReference type="Proteomes" id="UP001642360">
    <property type="component" value="Unassembled WGS sequence"/>
</dbReference>
<organism evidence="1 2">
    <name type="scientific">Ilex paraguariensis</name>
    <name type="common">yerba mate</name>
    <dbReference type="NCBI Taxonomy" id="185542"/>
    <lineage>
        <taxon>Eukaryota</taxon>
        <taxon>Viridiplantae</taxon>
        <taxon>Streptophyta</taxon>
        <taxon>Embryophyta</taxon>
        <taxon>Tracheophyta</taxon>
        <taxon>Spermatophyta</taxon>
        <taxon>Magnoliopsida</taxon>
        <taxon>eudicotyledons</taxon>
        <taxon>Gunneridae</taxon>
        <taxon>Pentapetalae</taxon>
        <taxon>asterids</taxon>
        <taxon>campanulids</taxon>
        <taxon>Aquifoliales</taxon>
        <taxon>Aquifoliaceae</taxon>
        <taxon>Ilex</taxon>
    </lineage>
</organism>
<reference evidence="1 2" key="1">
    <citation type="submission" date="2024-02" db="EMBL/GenBank/DDBJ databases">
        <authorList>
            <person name="Vignale AGUSTIN F."/>
            <person name="Sosa J E."/>
            <person name="Modenutti C."/>
        </authorList>
    </citation>
    <scope>NUCLEOTIDE SEQUENCE [LARGE SCALE GENOMIC DNA]</scope>
</reference>
<accession>A0ABC8T5L9</accession>
<sequence length="95" mass="10713">MELVVKGGEQVSGDGEDLMTTVIRNVWFADGIYYGVDTVFDRKQLYQKRWEYEGSVVGIGKAKYDWSHGKKMSMLPNVRNTGKEGKLYGGDSKRG</sequence>
<dbReference type="EMBL" id="CAUOFW020004269">
    <property type="protein sequence ID" value="CAK9164714.1"/>
    <property type="molecule type" value="Genomic_DNA"/>
</dbReference>